<organism evidence="2 3">
    <name type="scientific">Coccomyxa subellipsoidea (strain C-169)</name>
    <name type="common">Green microalga</name>
    <dbReference type="NCBI Taxonomy" id="574566"/>
    <lineage>
        <taxon>Eukaryota</taxon>
        <taxon>Viridiplantae</taxon>
        <taxon>Chlorophyta</taxon>
        <taxon>core chlorophytes</taxon>
        <taxon>Trebouxiophyceae</taxon>
        <taxon>Trebouxiophyceae incertae sedis</taxon>
        <taxon>Coccomyxaceae</taxon>
        <taxon>Coccomyxa</taxon>
        <taxon>Coccomyxa subellipsoidea</taxon>
    </lineage>
</organism>
<keyword evidence="3" id="KW-1185">Reference proteome</keyword>
<dbReference type="InterPro" id="IPR019370">
    <property type="entry name" value="E2F-assoc_phosphoprotein"/>
</dbReference>
<protein>
    <recommendedName>
        <fullName evidence="4">E2F-associated phosphoprotein</fullName>
    </recommendedName>
</protein>
<dbReference type="OrthoDB" id="122464at2759"/>
<dbReference type="KEGG" id="csl:COCSUDRAFT_83624"/>
<feature type="region of interest" description="Disordered" evidence="1">
    <location>
        <begin position="102"/>
        <end position="125"/>
    </location>
</feature>
<feature type="compositionally biased region" description="Acidic residues" evidence="1">
    <location>
        <begin position="12"/>
        <end position="29"/>
    </location>
</feature>
<dbReference type="GeneID" id="17043254"/>
<accession>I0Z4P8</accession>
<evidence type="ECO:0008006" key="4">
    <source>
        <dbReference type="Google" id="ProtNLM"/>
    </source>
</evidence>
<reference evidence="2 3" key="1">
    <citation type="journal article" date="2012" name="Genome Biol.">
        <title>The genome of the polar eukaryotic microalga coccomyxa subellipsoidea reveals traits of cold adaptation.</title>
        <authorList>
            <person name="Blanc G."/>
            <person name="Agarkova I."/>
            <person name="Grimwood J."/>
            <person name="Kuo A."/>
            <person name="Brueggeman A."/>
            <person name="Dunigan D."/>
            <person name="Gurnon J."/>
            <person name="Ladunga I."/>
            <person name="Lindquist E."/>
            <person name="Lucas S."/>
            <person name="Pangilinan J."/>
            <person name="Proschold T."/>
            <person name="Salamov A."/>
            <person name="Schmutz J."/>
            <person name="Weeks D."/>
            <person name="Yamada T."/>
            <person name="Claverie J.M."/>
            <person name="Grigoriev I."/>
            <person name="Van Etten J."/>
            <person name="Lomsadze A."/>
            <person name="Borodovsky M."/>
        </authorList>
    </citation>
    <scope>NUCLEOTIDE SEQUENCE [LARGE SCALE GENOMIC DNA]</scope>
    <source>
        <strain evidence="2 3">C-169</strain>
    </source>
</reference>
<dbReference type="PANTHER" id="PTHR15967:SF0">
    <property type="entry name" value="E2F-ASSOCIATED PHOSPHOPROTEIN"/>
    <property type="match status" value="1"/>
</dbReference>
<dbReference type="eggNOG" id="KOG3395">
    <property type="taxonomic scope" value="Eukaryota"/>
</dbReference>
<sequence length="162" mass="18047">MSGRKQSSEASEASEDDDIWGSDPEDEEGVQGPQPEFYDPDLDTKDEAWVNRQRGGRRSDAILSCPGCLTTICVDCQQHADKEGQFRAMFCINPATCRVDKSRTVKSTTPSHRKGKRRRNDQEHSGPEEVFYPVACGVCDAHLGVQDTEELFHLYHVVASTA</sequence>
<dbReference type="GO" id="GO:0005634">
    <property type="term" value="C:nucleus"/>
    <property type="evidence" value="ECO:0007669"/>
    <property type="project" value="TreeGrafter"/>
</dbReference>
<dbReference type="Proteomes" id="UP000007264">
    <property type="component" value="Unassembled WGS sequence"/>
</dbReference>
<feature type="region of interest" description="Disordered" evidence="1">
    <location>
        <begin position="1"/>
        <end position="44"/>
    </location>
</feature>
<comment type="caution">
    <text evidence="2">The sequence shown here is derived from an EMBL/GenBank/DDBJ whole genome shotgun (WGS) entry which is preliminary data.</text>
</comment>
<proteinExistence type="predicted"/>
<evidence type="ECO:0000256" key="1">
    <source>
        <dbReference type="SAM" id="MobiDB-lite"/>
    </source>
</evidence>
<dbReference type="RefSeq" id="XP_005650161.1">
    <property type="nucleotide sequence ID" value="XM_005650104.1"/>
</dbReference>
<evidence type="ECO:0000313" key="3">
    <source>
        <dbReference type="Proteomes" id="UP000007264"/>
    </source>
</evidence>
<dbReference type="EMBL" id="AGSI01000004">
    <property type="protein sequence ID" value="EIE25617.1"/>
    <property type="molecule type" value="Genomic_DNA"/>
</dbReference>
<dbReference type="Pfam" id="PF10238">
    <property type="entry name" value="Eapp_C"/>
    <property type="match status" value="1"/>
</dbReference>
<evidence type="ECO:0000313" key="2">
    <source>
        <dbReference type="EMBL" id="EIE25617.1"/>
    </source>
</evidence>
<dbReference type="PANTHER" id="PTHR15967">
    <property type="entry name" value="E2F-ASSOCIATED PHOSPHOPROTEIN"/>
    <property type="match status" value="1"/>
</dbReference>
<gene>
    <name evidence="2" type="ORF">COCSUDRAFT_83624</name>
</gene>
<dbReference type="AlphaFoldDB" id="I0Z4P8"/>
<name>I0Z4P8_COCSC</name>
<dbReference type="STRING" id="574566.I0Z4P8"/>